<dbReference type="OrthoDB" id="10372072at2759"/>
<sequence>MLTEKQQKTYDLFQLMPRKIKRIFHRINIDGTKWANECVQNPNPEAKKQLESILMDIDFIHLNFDEGQDELAKIARDLLRPFRNRYMRSLAIFVPKQAGVKRKLNSGDGNNKRAKRQ</sequence>
<evidence type="ECO:0000313" key="1">
    <source>
        <dbReference type="EMBL" id="CAG8448070.1"/>
    </source>
</evidence>
<dbReference type="Proteomes" id="UP000789706">
    <property type="component" value="Unassembled WGS sequence"/>
</dbReference>
<dbReference type="AlphaFoldDB" id="A0A9N8VEJ4"/>
<evidence type="ECO:0000313" key="2">
    <source>
        <dbReference type="Proteomes" id="UP000789706"/>
    </source>
</evidence>
<keyword evidence="2" id="KW-1185">Reference proteome</keyword>
<dbReference type="EMBL" id="CAJVPK010000097">
    <property type="protein sequence ID" value="CAG8448070.1"/>
    <property type="molecule type" value="Genomic_DNA"/>
</dbReference>
<proteinExistence type="predicted"/>
<accession>A0A9N8VEJ4</accession>
<reference evidence="1" key="1">
    <citation type="submission" date="2021-06" db="EMBL/GenBank/DDBJ databases">
        <authorList>
            <person name="Kallberg Y."/>
            <person name="Tangrot J."/>
            <person name="Rosling A."/>
        </authorList>
    </citation>
    <scope>NUCLEOTIDE SEQUENCE</scope>
    <source>
        <strain evidence="1">AZ414A</strain>
    </source>
</reference>
<name>A0A9N8VEJ4_9GLOM</name>
<gene>
    <name evidence="1" type="ORF">DEBURN_LOCUS1933</name>
</gene>
<protein>
    <submittedName>
        <fullName evidence="1">4674_t:CDS:1</fullName>
    </submittedName>
</protein>
<comment type="caution">
    <text evidence="1">The sequence shown here is derived from an EMBL/GenBank/DDBJ whole genome shotgun (WGS) entry which is preliminary data.</text>
</comment>
<organism evidence="1 2">
    <name type="scientific">Diversispora eburnea</name>
    <dbReference type="NCBI Taxonomy" id="1213867"/>
    <lineage>
        <taxon>Eukaryota</taxon>
        <taxon>Fungi</taxon>
        <taxon>Fungi incertae sedis</taxon>
        <taxon>Mucoromycota</taxon>
        <taxon>Glomeromycotina</taxon>
        <taxon>Glomeromycetes</taxon>
        <taxon>Diversisporales</taxon>
        <taxon>Diversisporaceae</taxon>
        <taxon>Diversispora</taxon>
    </lineage>
</organism>